<proteinExistence type="predicted"/>
<protein>
    <recommendedName>
        <fullName evidence="3">Pentatricopeptide repeat protein</fullName>
    </recommendedName>
</protein>
<dbReference type="InterPro" id="IPR011990">
    <property type="entry name" value="TPR-like_helical_dom_sf"/>
</dbReference>
<dbReference type="KEGG" id="ffu:CLAFUR5_09001"/>
<dbReference type="Gene3D" id="1.25.40.10">
    <property type="entry name" value="Tetratricopeptide repeat domain"/>
    <property type="match status" value="1"/>
</dbReference>
<dbReference type="OMA" id="FAEYHLS"/>
<gene>
    <name evidence="1" type="ORF">CLAFUR5_09001</name>
</gene>
<reference evidence="1" key="2">
    <citation type="journal article" date="2022" name="Microb. Genom.">
        <title>A chromosome-scale genome assembly of the tomato pathogen Cladosporium fulvum reveals a compartmentalized genome architecture and the presence of a dispensable chromosome.</title>
        <authorList>
            <person name="Zaccaron A.Z."/>
            <person name="Chen L.H."/>
            <person name="Samaras A."/>
            <person name="Stergiopoulos I."/>
        </authorList>
    </citation>
    <scope>NUCLEOTIDE SEQUENCE</scope>
    <source>
        <strain evidence="1">Race5_Kim</strain>
    </source>
</reference>
<evidence type="ECO:0008006" key="3">
    <source>
        <dbReference type="Google" id="ProtNLM"/>
    </source>
</evidence>
<evidence type="ECO:0000313" key="1">
    <source>
        <dbReference type="EMBL" id="UJO21769.1"/>
    </source>
</evidence>
<dbReference type="EMBL" id="CP090171">
    <property type="protein sequence ID" value="UJO21769.1"/>
    <property type="molecule type" value="Genomic_DNA"/>
</dbReference>
<dbReference type="RefSeq" id="XP_047766135.1">
    <property type="nucleotide sequence ID" value="XM_047908149.1"/>
</dbReference>
<reference evidence="1" key="1">
    <citation type="submission" date="2021-12" db="EMBL/GenBank/DDBJ databases">
        <authorList>
            <person name="Zaccaron A."/>
            <person name="Stergiopoulos I."/>
        </authorList>
    </citation>
    <scope>NUCLEOTIDE SEQUENCE</scope>
    <source>
        <strain evidence="1">Race5_Kim</strain>
    </source>
</reference>
<evidence type="ECO:0000313" key="2">
    <source>
        <dbReference type="Proteomes" id="UP000756132"/>
    </source>
</evidence>
<dbReference type="OrthoDB" id="185373at2759"/>
<dbReference type="Proteomes" id="UP000756132">
    <property type="component" value="Chromosome 9"/>
</dbReference>
<dbReference type="GeneID" id="71988879"/>
<name>A0A9Q8PG25_PASFU</name>
<sequence length="748" mass="83811">MLSLRLQRARVELQSHRLWLKTFVNGSYHNTWSFDVPPTRPFSTSRRYGEQNSKHAQVRQIVGKNPRTAWQKRERQKADSKQTINLPALSTRVDLMTAILIGDIRTAIALYHSLSGKKPLKPDDFRAIAQLVHQCVRVENQKPFKARKREDKEELVTFSVRLVEDLRHGNLLPNNQAHVHLLAIFKESGTGDAGVRFWRWLQEQDEEYVSTNTYAAAIDLLAVNGTSLDELEELYQTALARFPGNFHAYHLSPEAILPDREQPVVLGQLPLSLLRSIAQARLLQGKANKAYLALDSAFRLFPTSVPPRFLAAFNDERPVSESYTVFAMACRAGIQLPTSHYKGLLAKLRTSSDMTSLSGHMATLRTMLAVTYFHLGANGKVPDNSANEVIIAATQLLRLPGVSTLESKQRRRVVDAVLEAVRKMLEVFAQYGALPAVSVFNSIITNVAGYGRARETIGIALADMDALSLEPNEITRRSIMAAAGLLGDKDLVLKTWKEILDARGKENISPDGLDFHVLIKAARFTEQDDFAKGEYARLQEQVHFKHHKGIEAAFDKPLDEAPGGFITAEEVQDSVQSVLADVAFIEEKTKDRPVVQDFSSQDLPMTLLQPEELRIPDRDMREIYDNMTTEQGSAPTSTPLDAGPPADEAAVATSDTGISFGELRYENWKTMNYLLWLAEKHDRDYDEAVDKAIARGVRPPKRDMSITREEVEGMKSFGLSASRASHSKAKSKDVEEARKEIARLRTFT</sequence>
<dbReference type="AlphaFoldDB" id="A0A9Q8PG25"/>
<organism evidence="1 2">
    <name type="scientific">Passalora fulva</name>
    <name type="common">Tomato leaf mold</name>
    <name type="synonym">Cladosporium fulvum</name>
    <dbReference type="NCBI Taxonomy" id="5499"/>
    <lineage>
        <taxon>Eukaryota</taxon>
        <taxon>Fungi</taxon>
        <taxon>Dikarya</taxon>
        <taxon>Ascomycota</taxon>
        <taxon>Pezizomycotina</taxon>
        <taxon>Dothideomycetes</taxon>
        <taxon>Dothideomycetidae</taxon>
        <taxon>Mycosphaerellales</taxon>
        <taxon>Mycosphaerellaceae</taxon>
        <taxon>Fulvia</taxon>
    </lineage>
</organism>
<accession>A0A9Q8PG25</accession>
<keyword evidence="2" id="KW-1185">Reference proteome</keyword>